<keyword evidence="2" id="KW-0539">Nucleus</keyword>
<feature type="domain" description="MI" evidence="3">
    <location>
        <begin position="1"/>
        <end position="91"/>
    </location>
</feature>
<dbReference type="OrthoDB" id="361797at2759"/>
<evidence type="ECO:0000259" key="3">
    <source>
        <dbReference type="PROSITE" id="PS51366"/>
    </source>
</evidence>
<comment type="subcellular location">
    <subcellularLocation>
        <location evidence="1">Nucleus</location>
    </subcellularLocation>
</comment>
<evidence type="ECO:0000313" key="5">
    <source>
        <dbReference type="Proteomes" id="UP000000707"/>
    </source>
</evidence>
<name>G3B5W8_CANTC</name>
<organism evidence="5">
    <name type="scientific">Candida tenuis (strain ATCC 10573 / BCRC 21748 / CBS 615 / JCM 9827 / NBRC 10315 / NRRL Y-1498 / VKM Y-70)</name>
    <name type="common">Yeast</name>
    <name type="synonym">Yamadazyma tenuis</name>
    <dbReference type="NCBI Taxonomy" id="590646"/>
    <lineage>
        <taxon>Eukaryota</taxon>
        <taxon>Fungi</taxon>
        <taxon>Dikarya</taxon>
        <taxon>Ascomycota</taxon>
        <taxon>Saccharomycotina</taxon>
        <taxon>Pichiomycetes</taxon>
        <taxon>Debaryomycetaceae</taxon>
        <taxon>Yamadazyma</taxon>
    </lineage>
</organism>
<reference evidence="4 5" key="1">
    <citation type="journal article" date="2011" name="Proc. Natl. Acad. Sci. U.S.A.">
        <title>Comparative genomics of xylose-fermenting fungi for enhanced biofuel production.</title>
        <authorList>
            <person name="Wohlbach D.J."/>
            <person name="Kuo A."/>
            <person name="Sato T.K."/>
            <person name="Potts K.M."/>
            <person name="Salamov A.A."/>
            <person name="LaButti K.M."/>
            <person name="Sun H."/>
            <person name="Clum A."/>
            <person name="Pangilinan J.L."/>
            <person name="Lindquist E.A."/>
            <person name="Lucas S."/>
            <person name="Lapidus A."/>
            <person name="Jin M."/>
            <person name="Gunawan C."/>
            <person name="Balan V."/>
            <person name="Dale B.E."/>
            <person name="Jeffries T.W."/>
            <person name="Zinkel R."/>
            <person name="Barry K.W."/>
            <person name="Grigoriev I.V."/>
            <person name="Gasch A.P."/>
        </authorList>
    </citation>
    <scope>NUCLEOTIDE SEQUENCE [LARGE SCALE GENOMIC DNA]</scope>
    <source>
        <strain evidence="5">ATCC 10573 / BCRC 21748 / CBS 615 / JCM 9827 / NBRC 10315 / NRRL Y-1498 / VKM Y-70</strain>
    </source>
</reference>
<dbReference type="GO" id="GO:0003723">
    <property type="term" value="F:RNA binding"/>
    <property type="evidence" value="ECO:0007669"/>
    <property type="project" value="TreeGrafter"/>
</dbReference>
<evidence type="ECO:0000256" key="1">
    <source>
        <dbReference type="ARBA" id="ARBA00004123"/>
    </source>
</evidence>
<dbReference type="PANTHER" id="PTHR18034">
    <property type="entry name" value="CELL CYCLE CONTROL PROTEIN CWF22-RELATED"/>
    <property type="match status" value="1"/>
</dbReference>
<protein>
    <recommendedName>
        <fullName evidence="3">MI domain-containing protein</fullName>
    </recommendedName>
</protein>
<dbReference type="PROSITE" id="PS51366">
    <property type="entry name" value="MI"/>
    <property type="match status" value="1"/>
</dbReference>
<dbReference type="HOGENOM" id="CLU_1354436_0_0_1"/>
<proteinExistence type="predicted"/>
<dbReference type="eggNOG" id="KOG2141">
    <property type="taxonomic scope" value="Eukaryota"/>
</dbReference>
<dbReference type="InterPro" id="IPR050781">
    <property type="entry name" value="CWC22_splicing_factor"/>
</dbReference>
<dbReference type="PANTHER" id="PTHR18034:SF4">
    <property type="entry name" value="NUCLEOLAR MIF4G DOMAIN-CONTAINING PROTEIN 1"/>
    <property type="match status" value="1"/>
</dbReference>
<dbReference type="InterPro" id="IPR003891">
    <property type="entry name" value="Initiation_fac_eIF4g_MI"/>
</dbReference>
<dbReference type="Proteomes" id="UP000000707">
    <property type="component" value="Unassembled WGS sequence"/>
</dbReference>
<keyword evidence="5" id="KW-1185">Reference proteome</keyword>
<dbReference type="STRING" id="590646.G3B5W8"/>
<dbReference type="AlphaFoldDB" id="G3B5W8"/>
<dbReference type="GO" id="GO:0042274">
    <property type="term" value="P:ribosomal small subunit biogenesis"/>
    <property type="evidence" value="ECO:0007669"/>
    <property type="project" value="TreeGrafter"/>
</dbReference>
<dbReference type="GO" id="GO:0005730">
    <property type="term" value="C:nucleolus"/>
    <property type="evidence" value="ECO:0007669"/>
    <property type="project" value="TreeGrafter"/>
</dbReference>
<dbReference type="Pfam" id="PF02847">
    <property type="entry name" value="MA3"/>
    <property type="match status" value="1"/>
</dbReference>
<accession>G3B5W8</accession>
<gene>
    <name evidence="4" type="ORF">CANTEDRAFT_114618</name>
</gene>
<evidence type="ECO:0000313" key="4">
    <source>
        <dbReference type="EMBL" id="EGV63324.1"/>
    </source>
</evidence>
<evidence type="ECO:0000256" key="2">
    <source>
        <dbReference type="ARBA" id="ARBA00023242"/>
    </source>
</evidence>
<sequence length="202" mass="23310">MEQSWNPYYGLLASKLSESHSYRKTFQFMFWDVLKEFEKANNEDESEDEFIGFDDESEESKLKRIYNLGRFFGFLIAEGSLPLHSLKNVNFLVATNDTKLLLEIVLVTFLDQVGKKSQINVVGTGIGSKVKTADLKFSDQLLIERIMKAKEQTALLRGLQYFVQEKTLKSNFVDGKRQKKRVEWGSNAMFDIIDELLLNAQD</sequence>
<dbReference type="EMBL" id="GL996524">
    <property type="protein sequence ID" value="EGV63324.1"/>
    <property type="molecule type" value="Genomic_DNA"/>
</dbReference>